<name>A0A1I3HU47_9RHOB</name>
<dbReference type="SUPFAM" id="SSF52540">
    <property type="entry name" value="P-loop containing nucleoside triphosphate hydrolases"/>
    <property type="match status" value="1"/>
</dbReference>
<dbReference type="Proteomes" id="UP000199377">
    <property type="component" value="Unassembled WGS sequence"/>
</dbReference>
<evidence type="ECO:0000313" key="1">
    <source>
        <dbReference type="EMBL" id="SFI39264.1"/>
    </source>
</evidence>
<keyword evidence="2" id="KW-1185">Reference proteome</keyword>
<evidence type="ECO:0000313" key="2">
    <source>
        <dbReference type="Proteomes" id="UP000199377"/>
    </source>
</evidence>
<organism evidence="1 2">
    <name type="scientific">Albimonas pacifica</name>
    <dbReference type="NCBI Taxonomy" id="1114924"/>
    <lineage>
        <taxon>Bacteria</taxon>
        <taxon>Pseudomonadati</taxon>
        <taxon>Pseudomonadota</taxon>
        <taxon>Alphaproteobacteria</taxon>
        <taxon>Rhodobacterales</taxon>
        <taxon>Paracoccaceae</taxon>
        <taxon>Albimonas</taxon>
    </lineage>
</organism>
<dbReference type="RefSeq" id="WP_143103340.1">
    <property type="nucleotide sequence ID" value="NZ_FOQH01000006.1"/>
</dbReference>
<dbReference type="EMBL" id="FOQH01000006">
    <property type="protein sequence ID" value="SFI39264.1"/>
    <property type="molecule type" value="Genomic_DNA"/>
</dbReference>
<dbReference type="AlphaFoldDB" id="A0A1I3HU47"/>
<accession>A0A1I3HU47</accession>
<gene>
    <name evidence="1" type="ORF">SAMN05216258_106177</name>
</gene>
<protein>
    <submittedName>
        <fullName evidence="1">Uridine kinase</fullName>
    </submittedName>
</protein>
<reference evidence="1 2" key="1">
    <citation type="submission" date="2016-10" db="EMBL/GenBank/DDBJ databases">
        <authorList>
            <person name="de Groot N.N."/>
        </authorList>
    </citation>
    <scope>NUCLEOTIDE SEQUENCE [LARGE SCALE GENOMIC DNA]</scope>
    <source>
        <strain evidence="1 2">CGMCC 1.11030</strain>
    </source>
</reference>
<dbReference type="Gene3D" id="3.40.50.300">
    <property type="entry name" value="P-loop containing nucleotide triphosphate hydrolases"/>
    <property type="match status" value="1"/>
</dbReference>
<proteinExistence type="predicted"/>
<keyword evidence="1" id="KW-0418">Kinase</keyword>
<dbReference type="OrthoDB" id="3192509at2"/>
<dbReference type="InterPro" id="IPR027417">
    <property type="entry name" value="P-loop_NTPase"/>
</dbReference>
<sequence length="180" mass="18682">MSGPVIAICGPPGAGKSTLAARLAARMPGAARLDWDDHETFTHQPPEAVEAWLARGADPAEIAVPGLAEAIRAAAARGPVLLETPFGRAHPGTGALIDRMAWIEIPADLALARKLSALAVHPGMPAAWLQGWLAAYARIVRPALKRQAEQVRPLADLTIDGESSPGVQADLVQAAFTSGG</sequence>
<dbReference type="CDD" id="cd00267">
    <property type="entry name" value="ABC_ATPase"/>
    <property type="match status" value="1"/>
</dbReference>
<keyword evidence="1" id="KW-0808">Transferase</keyword>
<dbReference type="Pfam" id="PF13671">
    <property type="entry name" value="AAA_33"/>
    <property type="match status" value="1"/>
</dbReference>
<dbReference type="GO" id="GO:0016301">
    <property type="term" value="F:kinase activity"/>
    <property type="evidence" value="ECO:0007669"/>
    <property type="project" value="UniProtKB-KW"/>
</dbReference>
<dbReference type="STRING" id="1114924.SAMN05216258_106177"/>